<dbReference type="EMBL" id="SPNC01000019">
    <property type="protein sequence ID" value="TFH96500.1"/>
    <property type="molecule type" value="Genomic_DNA"/>
</dbReference>
<dbReference type="RefSeq" id="WP_018358426.1">
    <property type="nucleotide sequence ID" value="NZ_CP197400.1"/>
</dbReference>
<dbReference type="GeneID" id="66797083"/>
<dbReference type="NCBIfam" id="NF033709">
    <property type="entry name" value="PorV_fam"/>
    <property type="match status" value="1"/>
</dbReference>
<name>A0A4Y8WQU2_9PORP</name>
<evidence type="ECO:0000313" key="2">
    <source>
        <dbReference type="Proteomes" id="UP000297225"/>
    </source>
</evidence>
<gene>
    <name evidence="1" type="ORF">E4P47_02320</name>
</gene>
<proteinExistence type="predicted"/>
<dbReference type="AlphaFoldDB" id="A0A4Y8WQU2"/>
<protein>
    <submittedName>
        <fullName evidence="1">PorV/PorQ family protein</fullName>
    </submittedName>
</protein>
<dbReference type="Proteomes" id="UP000297225">
    <property type="component" value="Unassembled WGS sequence"/>
</dbReference>
<accession>A0A4Y8WQU2</accession>
<organism evidence="1 2">
    <name type="scientific">Porphyromonas levii</name>
    <dbReference type="NCBI Taxonomy" id="28114"/>
    <lineage>
        <taxon>Bacteria</taxon>
        <taxon>Pseudomonadati</taxon>
        <taxon>Bacteroidota</taxon>
        <taxon>Bacteroidia</taxon>
        <taxon>Bacteroidales</taxon>
        <taxon>Porphyromonadaceae</taxon>
        <taxon>Porphyromonas</taxon>
    </lineage>
</organism>
<comment type="caution">
    <text evidence="1">The sequence shown here is derived from an EMBL/GenBank/DDBJ whole genome shotgun (WGS) entry which is preliminary data.</text>
</comment>
<reference evidence="1 2" key="1">
    <citation type="submission" date="2019-03" db="EMBL/GenBank/DDBJ databases">
        <title>Porphyromonas levii Isolated from the Uterus of Dairy Cows.</title>
        <authorList>
            <person name="Francis A.M."/>
        </authorList>
    </citation>
    <scope>NUCLEOTIDE SEQUENCE [LARGE SCALE GENOMIC DNA]</scope>
    <source>
        <strain evidence="1 2">AF5678</strain>
    </source>
</reference>
<dbReference type="STRING" id="1122973.GCA_000379925_01180"/>
<evidence type="ECO:0000313" key="1">
    <source>
        <dbReference type="EMBL" id="TFH96500.1"/>
    </source>
</evidence>
<sequence>MIQIYNVNRRGFALLAVLLIASICTPWLHAQSGRAFTFLDYPTDARALALGRATLLHSHQHQIYLNPGAFMDQDRHFSVGVTSDFFPLPESKVGDKTYSTISLAARIHPNHALFAGFRFHGGYGYRTLLDQWGKQGKLVTPFDWTADIGYAIRLSYGLSLFATGGLLTTYNGQQGTYGALFSLGANWQTQLMLAGKVQELNLALRLADVGPKVTYPSKDSFSLPTRLEMEAELTVDLDVVHQLTPVVGARYYFPNDNYSLFQAHMGLEYRYAGFIALRSGCLLGSNDSHWWSTGGGITYRGFDLQIGYAKHFKLSKANIWSATLGFNF</sequence>
<keyword evidence="2" id="KW-1185">Reference proteome</keyword>
<dbReference type="OrthoDB" id="1014835at2"/>